<dbReference type="EMBL" id="JXNZ01000504">
    <property type="protein sequence ID" value="KIQ56129.1"/>
    <property type="molecule type" value="Genomic_DNA"/>
</dbReference>
<dbReference type="Proteomes" id="UP000032101">
    <property type="component" value="Unassembled WGS sequence"/>
</dbReference>
<dbReference type="InterPro" id="IPR051543">
    <property type="entry name" value="Serine_Peptidase_S9A"/>
</dbReference>
<gene>
    <name evidence="3" type="ORF">RL74_27605</name>
</gene>
<sequence>MDPYAWLQERDTDAVLDYLKAENSYQEDQLADQADLREALFQEIKGRILETDLSLPSPWGPYLYYTRTTAGDEYPRHYRCPRPADDSLSVDESREQLLLDPNALAGGGFFSLGAFSISPDHQRL</sequence>
<feature type="domain" description="Peptidase S9A N-terminal" evidence="2">
    <location>
        <begin position="2"/>
        <end position="123"/>
    </location>
</feature>
<organism evidence="3 4">
    <name type="scientific">Pseudomonas fluorescens</name>
    <dbReference type="NCBI Taxonomy" id="294"/>
    <lineage>
        <taxon>Bacteria</taxon>
        <taxon>Pseudomonadati</taxon>
        <taxon>Pseudomonadota</taxon>
        <taxon>Gammaproteobacteria</taxon>
        <taxon>Pseudomonadales</taxon>
        <taxon>Pseudomonadaceae</taxon>
        <taxon>Pseudomonas</taxon>
    </lineage>
</organism>
<dbReference type="GO" id="GO:0004252">
    <property type="term" value="F:serine-type endopeptidase activity"/>
    <property type="evidence" value="ECO:0007669"/>
    <property type="project" value="InterPro"/>
</dbReference>
<comment type="caution">
    <text evidence="3">The sequence shown here is derived from an EMBL/GenBank/DDBJ whole genome shotgun (WGS) entry which is preliminary data.</text>
</comment>
<comment type="similarity">
    <text evidence="1">Belongs to the peptidase S9A family.</text>
</comment>
<dbReference type="Gene3D" id="2.130.10.120">
    <property type="entry name" value="Prolyl oligopeptidase, N-terminal domain"/>
    <property type="match status" value="1"/>
</dbReference>
<feature type="non-terminal residue" evidence="3">
    <location>
        <position position="124"/>
    </location>
</feature>
<evidence type="ECO:0000256" key="1">
    <source>
        <dbReference type="ARBA" id="ARBA00005228"/>
    </source>
</evidence>
<dbReference type="SUPFAM" id="SSF50993">
    <property type="entry name" value="Peptidase/esterase 'gauge' domain"/>
    <property type="match status" value="1"/>
</dbReference>
<name>A0A0D0P1N3_PSEFL</name>
<proteinExistence type="inferred from homology"/>
<evidence type="ECO:0000259" key="2">
    <source>
        <dbReference type="Pfam" id="PF02897"/>
    </source>
</evidence>
<evidence type="ECO:0000313" key="4">
    <source>
        <dbReference type="Proteomes" id="UP000032101"/>
    </source>
</evidence>
<dbReference type="PANTHER" id="PTHR11757:SF19">
    <property type="entry name" value="PROLYL ENDOPEPTIDASE-LIKE"/>
    <property type="match status" value="1"/>
</dbReference>
<accession>A0A0D0P1N3</accession>
<dbReference type="InterPro" id="IPR023302">
    <property type="entry name" value="Pept_S9A_N"/>
</dbReference>
<protein>
    <submittedName>
        <fullName evidence="3">Peptidase S9</fullName>
    </submittedName>
</protein>
<dbReference type="PANTHER" id="PTHR11757">
    <property type="entry name" value="PROTEASE FAMILY S9A OLIGOPEPTIDASE"/>
    <property type="match status" value="1"/>
</dbReference>
<reference evidence="3 4" key="1">
    <citation type="submission" date="2015-01" db="EMBL/GenBank/DDBJ databases">
        <title>Draft Genome Sequence of the Biocontrol and Plant Growth-Promoting Rhizobacteria (PGPR) Pseudomonas fluorescens UM270.</title>
        <authorList>
            <person name="Hernandez-Salmeron J.E."/>
            <person name="Santoyo G."/>
            <person name="Moreno-Hagelsieb G."/>
            <person name="Hernandez-Leon R."/>
        </authorList>
    </citation>
    <scope>NUCLEOTIDE SEQUENCE [LARGE SCALE GENOMIC DNA]</scope>
    <source>
        <strain evidence="3 4">UM270</strain>
    </source>
</reference>
<evidence type="ECO:0000313" key="3">
    <source>
        <dbReference type="EMBL" id="KIQ56129.1"/>
    </source>
</evidence>
<dbReference type="AlphaFoldDB" id="A0A0D0P1N3"/>
<dbReference type="Pfam" id="PF02897">
    <property type="entry name" value="Peptidase_S9_N"/>
    <property type="match status" value="1"/>
</dbReference>